<dbReference type="Pfam" id="PF01226">
    <property type="entry name" value="Form_Nir_trans"/>
    <property type="match status" value="1"/>
</dbReference>
<feature type="transmembrane region" description="Helical" evidence="7">
    <location>
        <begin position="195"/>
        <end position="221"/>
    </location>
</feature>
<keyword evidence="3 7" id="KW-1133">Transmembrane helix</keyword>
<dbReference type="PROSITE" id="PS01006">
    <property type="entry name" value="FORMATE_NITRITE_TP_2"/>
    <property type="match status" value="1"/>
</dbReference>
<comment type="similarity">
    <text evidence="5">Belongs to the FNT transporter (TC 1.A.16) family.</text>
</comment>
<comment type="caution">
    <text evidence="8">The sequence shown here is derived from an EMBL/GenBank/DDBJ whole genome shotgun (WGS) entry which is preliminary data.</text>
</comment>
<evidence type="ECO:0000256" key="7">
    <source>
        <dbReference type="SAM" id="Phobius"/>
    </source>
</evidence>
<comment type="subcellular location">
    <subcellularLocation>
        <location evidence="1">Membrane</location>
        <topology evidence="1">Multi-pass membrane protein</topology>
    </subcellularLocation>
</comment>
<evidence type="ECO:0000313" key="8">
    <source>
        <dbReference type="EMBL" id="MBB3142646.1"/>
    </source>
</evidence>
<evidence type="ECO:0000256" key="3">
    <source>
        <dbReference type="ARBA" id="ARBA00022989"/>
    </source>
</evidence>
<accession>A0A7W5C0L0</accession>
<name>A0A7W5C0L0_9GAMM</name>
<dbReference type="PANTHER" id="PTHR30520">
    <property type="entry name" value="FORMATE TRANSPORTER-RELATED"/>
    <property type="match status" value="1"/>
</dbReference>
<proteinExistence type="inferred from homology"/>
<feature type="transmembrane region" description="Helical" evidence="7">
    <location>
        <begin position="233"/>
        <end position="259"/>
    </location>
</feature>
<dbReference type="RefSeq" id="WP_183389009.1">
    <property type="nucleotide sequence ID" value="NZ_JACHXM010000024.1"/>
</dbReference>
<evidence type="ECO:0000256" key="6">
    <source>
        <dbReference type="SAM" id="MobiDB-lite"/>
    </source>
</evidence>
<keyword evidence="9" id="KW-1185">Reference proteome</keyword>
<dbReference type="InterPro" id="IPR023271">
    <property type="entry name" value="Aquaporin-like"/>
</dbReference>
<feature type="transmembrane region" description="Helical" evidence="7">
    <location>
        <begin position="111"/>
        <end position="135"/>
    </location>
</feature>
<evidence type="ECO:0000313" key="9">
    <source>
        <dbReference type="Proteomes" id="UP000525987"/>
    </source>
</evidence>
<dbReference type="GO" id="GO:0015499">
    <property type="term" value="F:formate transmembrane transporter activity"/>
    <property type="evidence" value="ECO:0007669"/>
    <property type="project" value="TreeGrafter"/>
</dbReference>
<dbReference type="InterPro" id="IPR000292">
    <property type="entry name" value="For/NO2_transpt"/>
</dbReference>
<dbReference type="EMBL" id="JACHXM010000024">
    <property type="protein sequence ID" value="MBB3142646.1"/>
    <property type="molecule type" value="Genomic_DNA"/>
</dbReference>
<keyword evidence="2 7" id="KW-0812">Transmembrane</keyword>
<feature type="transmembrane region" description="Helical" evidence="7">
    <location>
        <begin position="32"/>
        <end position="57"/>
    </location>
</feature>
<dbReference type="PROSITE" id="PS01005">
    <property type="entry name" value="FORMATE_NITRITE_TP_1"/>
    <property type="match status" value="1"/>
</dbReference>
<keyword evidence="4 7" id="KW-0472">Membrane</keyword>
<dbReference type="Proteomes" id="UP000525987">
    <property type="component" value="Unassembled WGS sequence"/>
</dbReference>
<reference evidence="8 9" key="1">
    <citation type="submission" date="2020-08" db="EMBL/GenBank/DDBJ databases">
        <title>Genomic Encyclopedia of Type Strains, Phase III (KMG-III): the genomes of soil and plant-associated and newly described type strains.</title>
        <authorList>
            <person name="Whitman W."/>
        </authorList>
    </citation>
    <scope>NUCLEOTIDE SEQUENCE [LARGE SCALE GENOMIC DNA]</scope>
    <source>
        <strain evidence="8 9">CECT 5995</strain>
    </source>
</reference>
<evidence type="ECO:0000256" key="4">
    <source>
        <dbReference type="ARBA" id="ARBA00023136"/>
    </source>
</evidence>
<gene>
    <name evidence="8" type="ORF">FHR96_003546</name>
</gene>
<dbReference type="AlphaFoldDB" id="A0A7W5C0L0"/>
<dbReference type="GO" id="GO:0005886">
    <property type="term" value="C:plasma membrane"/>
    <property type="evidence" value="ECO:0007669"/>
    <property type="project" value="TreeGrafter"/>
</dbReference>
<evidence type="ECO:0000256" key="1">
    <source>
        <dbReference type="ARBA" id="ARBA00004141"/>
    </source>
</evidence>
<organism evidence="8 9">
    <name type="scientific">Halomonas organivorans</name>
    <dbReference type="NCBI Taxonomy" id="257772"/>
    <lineage>
        <taxon>Bacteria</taxon>
        <taxon>Pseudomonadati</taxon>
        <taxon>Pseudomonadota</taxon>
        <taxon>Gammaproteobacteria</taxon>
        <taxon>Oceanospirillales</taxon>
        <taxon>Halomonadaceae</taxon>
        <taxon>Halomonas</taxon>
    </lineage>
</organism>
<feature type="transmembrane region" description="Helical" evidence="7">
    <location>
        <begin position="69"/>
        <end position="90"/>
    </location>
</feature>
<protein>
    <submittedName>
        <fullName evidence="8">Formate/nitrite transporter</fullName>
    </submittedName>
</protein>
<feature type="transmembrane region" description="Helical" evidence="7">
    <location>
        <begin position="164"/>
        <end position="183"/>
    </location>
</feature>
<dbReference type="PANTHER" id="PTHR30520:SF6">
    <property type="entry name" value="FORMATE_NITRATE FAMILY TRANSPORTER (EUROFUNG)"/>
    <property type="match status" value="1"/>
</dbReference>
<feature type="region of interest" description="Disordered" evidence="6">
    <location>
        <begin position="266"/>
        <end position="291"/>
    </location>
</feature>
<dbReference type="Gene3D" id="1.20.1080.10">
    <property type="entry name" value="Glycerol uptake facilitator protein"/>
    <property type="match status" value="1"/>
</dbReference>
<evidence type="ECO:0000256" key="2">
    <source>
        <dbReference type="ARBA" id="ARBA00022692"/>
    </source>
</evidence>
<dbReference type="InterPro" id="IPR024002">
    <property type="entry name" value="For/NO2_transpt_CS"/>
</dbReference>
<feature type="compositionally biased region" description="Basic and acidic residues" evidence="6">
    <location>
        <begin position="281"/>
        <end position="291"/>
    </location>
</feature>
<sequence length="291" mass="29908">MDKAPLFGDAFQPREIAHRVTRMGVAKARADTLTLGVLAVLAGAFISLGALFFAVVITGSELGFGVTRLLGGLSFSLGLVLVVVAGAELFTGNNLLAMAWASGEIRGRELLRNWALVYLGNVVGCLGTVGLALLADLPSLDGGALGETLIGIATAKASLSPLAAFARGVLCNVLVCLAVWLAMGGRSVSDRILAILLPITAFVALGFEHSVANWCFLPLGWWLAPESVSVGGAALNLATVTVGNVVGGSLLVAGVYWIAYLRSPEGNGAPDSNGAPPGTTKGEKDQDRTPR</sequence>
<evidence type="ECO:0000256" key="5">
    <source>
        <dbReference type="ARBA" id="ARBA00049660"/>
    </source>
</evidence>